<sequence length="311" mass="34492">MPTKGRWLVCAKDVTVGRNSINCALWERTLHLGYAGVSEEQFTLRTKNRIFKYTCTSCDKALDGVIGQSNDGRSYAEVSSLGTFRSKILDTGASINCLSSRNGSECYGIAYKADKSSISTAATTAATADRYYSTIINNLQSLQYSQQPQQQLRFQQQNPPYQQPALGLINNNSVSLPNSSKLTVRLISNNSNNSTLWNTSNSSHHLTDSHHLVAYNKPTSPMLAPTTSLSPQRQIQPQQNTITVSGLREVHASQQVLKPATTVSYTRRNNGHNNKLYSNSRLNNHVIHVITNNNEPPTNDLNNTRYNNNNV</sequence>
<dbReference type="VEuPathDB" id="VectorBase:GPAI017064"/>
<proteinExistence type="predicted"/>
<reference evidence="1" key="2">
    <citation type="submission" date="2020-05" db="UniProtKB">
        <authorList>
            <consortium name="EnsemblMetazoa"/>
        </authorList>
    </citation>
    <scope>IDENTIFICATION</scope>
    <source>
        <strain evidence="1">IAEA</strain>
    </source>
</reference>
<dbReference type="Proteomes" id="UP000092445">
    <property type="component" value="Unassembled WGS sequence"/>
</dbReference>
<reference evidence="2" key="1">
    <citation type="submission" date="2014-03" db="EMBL/GenBank/DDBJ databases">
        <authorList>
            <person name="Aksoy S."/>
            <person name="Warren W."/>
            <person name="Wilson R.K."/>
        </authorList>
    </citation>
    <scope>NUCLEOTIDE SEQUENCE [LARGE SCALE GENOMIC DNA]</scope>
    <source>
        <strain evidence="2">IAEA</strain>
    </source>
</reference>
<organism evidence="1 2">
    <name type="scientific">Glossina pallidipes</name>
    <name type="common">Tsetse fly</name>
    <dbReference type="NCBI Taxonomy" id="7398"/>
    <lineage>
        <taxon>Eukaryota</taxon>
        <taxon>Metazoa</taxon>
        <taxon>Ecdysozoa</taxon>
        <taxon>Arthropoda</taxon>
        <taxon>Hexapoda</taxon>
        <taxon>Insecta</taxon>
        <taxon>Pterygota</taxon>
        <taxon>Neoptera</taxon>
        <taxon>Endopterygota</taxon>
        <taxon>Diptera</taxon>
        <taxon>Brachycera</taxon>
        <taxon>Muscomorpha</taxon>
        <taxon>Hippoboscoidea</taxon>
        <taxon>Glossinidae</taxon>
        <taxon>Glossina</taxon>
    </lineage>
</organism>
<accession>A0A1A9ZJU4</accession>
<dbReference type="AlphaFoldDB" id="A0A1A9ZJU4"/>
<evidence type="ECO:0000313" key="1">
    <source>
        <dbReference type="EnsemblMetazoa" id="GPAI017064-PA"/>
    </source>
</evidence>
<evidence type="ECO:0000313" key="2">
    <source>
        <dbReference type="Proteomes" id="UP000092445"/>
    </source>
</evidence>
<protein>
    <submittedName>
        <fullName evidence="1">Uncharacterized protein</fullName>
    </submittedName>
</protein>
<name>A0A1A9ZJU4_GLOPL</name>
<dbReference type="EnsemblMetazoa" id="GPAI017064-RA">
    <property type="protein sequence ID" value="GPAI017064-PA"/>
    <property type="gene ID" value="GPAI017064"/>
</dbReference>
<keyword evidence="2" id="KW-1185">Reference proteome</keyword>